<proteinExistence type="predicted"/>
<dbReference type="Proteomes" id="UP001366085">
    <property type="component" value="Unassembled WGS sequence"/>
</dbReference>
<accession>A0ABU8LGV8</accession>
<organism evidence="1 2">
    <name type="scientific">Microbacterium istanbulense</name>
    <dbReference type="NCBI Taxonomy" id="3122049"/>
    <lineage>
        <taxon>Bacteria</taxon>
        <taxon>Bacillati</taxon>
        <taxon>Actinomycetota</taxon>
        <taxon>Actinomycetes</taxon>
        <taxon>Micrococcales</taxon>
        <taxon>Microbacteriaceae</taxon>
        <taxon>Microbacterium</taxon>
    </lineage>
</organism>
<name>A0ABU8LGV8_9MICO</name>
<dbReference type="RefSeq" id="WP_337317064.1">
    <property type="nucleotide sequence ID" value="NZ_JBBDGN010000001.1"/>
</dbReference>
<reference evidence="1 2" key="1">
    <citation type="submission" date="2024-02" db="EMBL/GenBank/DDBJ databases">
        <authorList>
            <person name="Saticioglu I.B."/>
        </authorList>
    </citation>
    <scope>NUCLEOTIDE SEQUENCE [LARGE SCALE GENOMIC DNA]</scope>
    <source>
        <strain evidence="1 2">Mu-43</strain>
    </source>
</reference>
<keyword evidence="2" id="KW-1185">Reference proteome</keyword>
<evidence type="ECO:0000313" key="2">
    <source>
        <dbReference type="Proteomes" id="UP001366085"/>
    </source>
</evidence>
<dbReference type="EMBL" id="JBBDGN010000001">
    <property type="protein sequence ID" value="MEJ1090568.1"/>
    <property type="molecule type" value="Genomic_DNA"/>
</dbReference>
<evidence type="ECO:0000313" key="1">
    <source>
        <dbReference type="EMBL" id="MEJ1090568.1"/>
    </source>
</evidence>
<comment type="caution">
    <text evidence="1">The sequence shown here is derived from an EMBL/GenBank/DDBJ whole genome shotgun (WGS) entry which is preliminary data.</text>
</comment>
<protein>
    <submittedName>
        <fullName evidence="1">Uncharacterized protein</fullName>
    </submittedName>
</protein>
<sequence length="376" mass="42358">MTIEAVCSWWRSAPMCLGSPLYCEFSSSVGTRTRGSMVSSATRTRADLAAEYTDDKWRERFLDLRTLVHLLTQSVIGADFKTSDEVNRAIVLSDSGKKLRDQLITKESVDTKDANLLCLLSLAHVDPLIDIDRIDMDRLIAGFSELIKEKRILYPLIFGRELYDAAAEQFPKERRFLKHDDTMALLEARSQGVFHDGHFLIGPFGLHRLDFERRLYPTIEIPIQHCSDIACSAVHRVRLTTSREAGVNHHRPAVSRILRLAAHDPSDWSGFATDLARDRHNPYEINDLSTLPYLLGDGLGDAELRTLLQRVWDTSSGRTYAWSNAFGLSGDISKWSEDLDRASLLNLLLTETDEFLAEALDALVRDGDIVIPDGEV</sequence>
<gene>
    <name evidence="1" type="ORF">WDU93_02590</name>
</gene>